<protein>
    <submittedName>
        <fullName evidence="2">Uncharacterized protein</fullName>
    </submittedName>
</protein>
<reference evidence="2 3" key="1">
    <citation type="submission" date="2019-03" db="EMBL/GenBank/DDBJ databases">
        <title>Single cell metagenomics reveals metabolic interactions within the superorganism composed of flagellate Streblomastix strix and complex community of Bacteroidetes bacteria on its surface.</title>
        <authorList>
            <person name="Treitli S.C."/>
            <person name="Kolisko M."/>
            <person name="Husnik F."/>
            <person name="Keeling P."/>
            <person name="Hampl V."/>
        </authorList>
    </citation>
    <scope>NUCLEOTIDE SEQUENCE [LARGE SCALE GENOMIC DNA]</scope>
    <source>
        <strain evidence="2">St1</strain>
    </source>
</reference>
<keyword evidence="1" id="KW-0812">Transmembrane</keyword>
<dbReference type="Proteomes" id="UP000324575">
    <property type="component" value="Unassembled WGS sequence"/>
</dbReference>
<feature type="transmembrane region" description="Helical" evidence="1">
    <location>
        <begin position="226"/>
        <end position="248"/>
    </location>
</feature>
<feature type="transmembrane region" description="Helical" evidence="1">
    <location>
        <begin position="54"/>
        <end position="74"/>
    </location>
</feature>
<feature type="transmembrane region" description="Helical" evidence="1">
    <location>
        <begin position="341"/>
        <end position="362"/>
    </location>
</feature>
<feature type="transmembrane region" description="Helical" evidence="1">
    <location>
        <begin position="197"/>
        <end position="214"/>
    </location>
</feature>
<feature type="transmembrane region" description="Helical" evidence="1">
    <location>
        <begin position="300"/>
        <end position="320"/>
    </location>
</feature>
<accession>A0A5M8P5L0</accession>
<sequence>MKIQTIFLLQWKSFVRHPLFEQTLLLRLLISIYFIGLFGLIYFAGLYLNHLSENILLFLTLILPLLDFVLKFLFKKNDPRFTSIRRFPDSNKSIFIYDLIKELFNFWNFYFLIFFLPYLTTYIYPNYGWIITVIAFGIIYTVQILLSRLVNYIKNIRTKTLYTPLKHFSLNQSPKNSIANYLSLNIKMVIRSPRLRQQLLSYLLLTIGYFYMISKQGNIYPFPMQLFLTSIIFILFPIVFNQFLFSAEATFFDRLMITPNFKNILPARYLLYLFFSFISFCTLLFLIPFDWKFLIELTAIWFYSAGSITLLSFCSILFVNNKVDLFGSQQKMMTNPPSLQSFAILLIYAFTVALVIIVSVIFSTDVAIYFMFITGIISIVFSKSWFNYLYRCFYPNKYEKMEIFRIK</sequence>
<feature type="transmembrane region" description="Helical" evidence="1">
    <location>
        <begin position="24"/>
        <end position="48"/>
    </location>
</feature>
<comment type="caution">
    <text evidence="2">The sequence shown here is derived from an EMBL/GenBank/DDBJ whole genome shotgun (WGS) entry which is preliminary data.</text>
</comment>
<dbReference type="AlphaFoldDB" id="A0A5M8P5L0"/>
<organism evidence="2 3">
    <name type="scientific">Candidatus Ordinivivax streblomastigis</name>
    <dbReference type="NCBI Taxonomy" id="2540710"/>
    <lineage>
        <taxon>Bacteria</taxon>
        <taxon>Pseudomonadati</taxon>
        <taxon>Bacteroidota</taxon>
        <taxon>Bacteroidia</taxon>
        <taxon>Bacteroidales</taxon>
        <taxon>Candidatus Ordinivivax</taxon>
    </lineage>
</organism>
<feature type="transmembrane region" description="Helical" evidence="1">
    <location>
        <begin position="95"/>
        <end position="115"/>
    </location>
</feature>
<name>A0A5M8P5L0_9BACT</name>
<feature type="transmembrane region" description="Helical" evidence="1">
    <location>
        <begin position="269"/>
        <end position="288"/>
    </location>
</feature>
<dbReference type="EMBL" id="SNRX01000001">
    <property type="protein sequence ID" value="KAA6303546.1"/>
    <property type="molecule type" value="Genomic_DNA"/>
</dbReference>
<keyword evidence="1" id="KW-0472">Membrane</keyword>
<evidence type="ECO:0000313" key="3">
    <source>
        <dbReference type="Proteomes" id="UP000324575"/>
    </source>
</evidence>
<feature type="transmembrane region" description="Helical" evidence="1">
    <location>
        <begin position="127"/>
        <end position="150"/>
    </location>
</feature>
<dbReference type="InterPro" id="IPR043742">
    <property type="entry name" value="DUF5687"/>
</dbReference>
<dbReference type="Pfam" id="PF18940">
    <property type="entry name" value="DUF5687"/>
    <property type="match status" value="1"/>
</dbReference>
<feature type="transmembrane region" description="Helical" evidence="1">
    <location>
        <begin position="368"/>
        <end position="390"/>
    </location>
</feature>
<keyword evidence="1" id="KW-1133">Transmembrane helix</keyword>
<evidence type="ECO:0000313" key="2">
    <source>
        <dbReference type="EMBL" id="KAA6303546.1"/>
    </source>
</evidence>
<proteinExistence type="predicted"/>
<evidence type="ECO:0000256" key="1">
    <source>
        <dbReference type="SAM" id="Phobius"/>
    </source>
</evidence>
<gene>
    <name evidence="2" type="ORF">EZS26_000097</name>
</gene>